<feature type="signal peptide" evidence="1">
    <location>
        <begin position="1"/>
        <end position="19"/>
    </location>
</feature>
<gene>
    <name evidence="2" type="ORF">IC617_08745</name>
</gene>
<organism evidence="2 3">
    <name type="scientific">Neiella litorisoli</name>
    <dbReference type="NCBI Taxonomy" id="2771431"/>
    <lineage>
        <taxon>Bacteria</taxon>
        <taxon>Pseudomonadati</taxon>
        <taxon>Pseudomonadota</taxon>
        <taxon>Gammaproteobacteria</taxon>
        <taxon>Alteromonadales</taxon>
        <taxon>Echinimonadaceae</taxon>
        <taxon>Neiella</taxon>
    </lineage>
</organism>
<sequence>MFRQIVAVLTALMIGTTWASDIDMGIQDTFGFAQSFVYQDGSPMAFIEVNDIKDSKGLLARGINTLRVRVAEDSPFGIVVNGRSIPPGITQLVDIEILTPGYFKIPIYPNSDHVEGIASWKVGIDTVQATWCPSGYELSDESICKSIDIQPAIWSCELFVGYFLNGDKCSREMAISKTSNCEGNDTYLEQSDECEKRTVVAAAYRCPAGYSNTDGNSCEKKTSTTSYVTTNCPPGYSRDSYANPPREQCHLIGTVNCPEGYHPGYVGDCDVDRIQLDLDEPCPEGWYQANTGLTTHWCKNGPTNNTPGSCDTGWFLDAYHENCLKEANTRPIAYGCSVNDYTYNDATGRCEKTLTASKDHYCDDGGTSVQGNAALCEDVTRYDAVPSSCLEGYTLDEQANECVSDTSYSASPDCGRVDYNSRSGQCEGWRQYIFGNHNYDKYRCASGAFPSGHNSLNTDDYNGELCFEIRQIDCPEGYGRQPEGGCRAGATPKNLDGSCPESHPHDGGRNYCFVGSPIDKSGTCPSGWELETRYGGFTAEKCVKTTGGTMPHEQCHTTPWEFNSSTNLCEFWLEEPPTWVCPDGGTLSGYSCLQIDRQPPSDNGCPAGMVESGDSCVTTVTEPALRTCTNDEYQYVLADDHCEKVVTAPIIPLL</sequence>
<dbReference type="RefSeq" id="WP_191144620.1">
    <property type="nucleotide sequence ID" value="NZ_JACXAF010000009.1"/>
</dbReference>
<proteinExistence type="predicted"/>
<reference evidence="2" key="1">
    <citation type="submission" date="2020-09" db="EMBL/GenBank/DDBJ databases">
        <title>A novel bacterium of genus Neiella, isolated from South China Sea.</title>
        <authorList>
            <person name="Huang H."/>
            <person name="Mo K."/>
            <person name="Hu Y."/>
        </authorList>
    </citation>
    <scope>NUCLEOTIDE SEQUENCE</scope>
    <source>
        <strain evidence="2">HB171785</strain>
    </source>
</reference>
<evidence type="ECO:0000313" key="3">
    <source>
        <dbReference type="Proteomes" id="UP000638014"/>
    </source>
</evidence>
<feature type="chain" id="PRO_5035215315" evidence="1">
    <location>
        <begin position="20"/>
        <end position="654"/>
    </location>
</feature>
<keyword evidence="3" id="KW-1185">Reference proteome</keyword>
<evidence type="ECO:0000256" key="1">
    <source>
        <dbReference type="SAM" id="SignalP"/>
    </source>
</evidence>
<evidence type="ECO:0000313" key="2">
    <source>
        <dbReference type="EMBL" id="MBD1389514.1"/>
    </source>
</evidence>
<protein>
    <submittedName>
        <fullName evidence="2">Uncharacterized protein</fullName>
    </submittedName>
</protein>
<dbReference type="AlphaFoldDB" id="A0A8J6QGH5"/>
<name>A0A8J6QGH5_9GAMM</name>
<accession>A0A8J6QGH5</accession>
<comment type="caution">
    <text evidence="2">The sequence shown here is derived from an EMBL/GenBank/DDBJ whole genome shotgun (WGS) entry which is preliminary data.</text>
</comment>
<dbReference type="Proteomes" id="UP000638014">
    <property type="component" value="Unassembled WGS sequence"/>
</dbReference>
<keyword evidence="1" id="KW-0732">Signal</keyword>
<dbReference type="EMBL" id="JACXAF010000009">
    <property type="protein sequence ID" value="MBD1389514.1"/>
    <property type="molecule type" value="Genomic_DNA"/>
</dbReference>